<evidence type="ECO:0000256" key="4">
    <source>
        <dbReference type="ARBA" id="ARBA00022490"/>
    </source>
</evidence>
<dbReference type="Pfam" id="PF03095">
    <property type="entry name" value="PTPA"/>
    <property type="match status" value="1"/>
</dbReference>
<dbReference type="InterPro" id="IPR037218">
    <property type="entry name" value="PTPA_sf"/>
</dbReference>
<reference evidence="8 9" key="1">
    <citation type="journal article" date="2024" name="Nat. Commun.">
        <title>Phylogenomics reveals the evolutionary origins of lichenization in chlorophyte algae.</title>
        <authorList>
            <person name="Puginier C."/>
            <person name="Libourel C."/>
            <person name="Otte J."/>
            <person name="Skaloud P."/>
            <person name="Haon M."/>
            <person name="Grisel S."/>
            <person name="Petersen M."/>
            <person name="Berrin J.G."/>
            <person name="Delaux P.M."/>
            <person name="Dal Grande F."/>
            <person name="Keller J."/>
        </authorList>
    </citation>
    <scope>NUCLEOTIDE SEQUENCE [LARGE SCALE GENOMIC DNA]</scope>
    <source>
        <strain evidence="8 9">SAG 2036</strain>
    </source>
</reference>
<dbReference type="GO" id="GO:0007052">
    <property type="term" value="P:mitotic spindle organization"/>
    <property type="evidence" value="ECO:0007669"/>
    <property type="project" value="TreeGrafter"/>
</dbReference>
<keyword evidence="5 7" id="KW-0697">Rotamase</keyword>
<dbReference type="FunFam" id="1.20.120.1150:FF:000002">
    <property type="entry name" value="Serine/threonine-protein phosphatase 2A activator"/>
    <property type="match status" value="1"/>
</dbReference>
<comment type="function">
    <text evidence="7">PPIases accelerate the folding of proteins. It catalyzes the cis-trans isomerization of proline imidic peptide bonds in oligopeptides.</text>
</comment>
<dbReference type="CDD" id="cd04087">
    <property type="entry name" value="PTPA"/>
    <property type="match status" value="1"/>
</dbReference>
<keyword evidence="9" id="KW-1185">Reference proteome</keyword>
<dbReference type="InterPro" id="IPR004327">
    <property type="entry name" value="Phstyr_phstse_ac"/>
</dbReference>
<keyword evidence="4 7" id="KW-0963">Cytoplasm</keyword>
<dbReference type="Gene3D" id="1.20.120.1150">
    <property type="match status" value="1"/>
</dbReference>
<dbReference type="AlphaFoldDB" id="A0AAW1PEK5"/>
<evidence type="ECO:0000256" key="5">
    <source>
        <dbReference type="ARBA" id="ARBA00023110"/>
    </source>
</evidence>
<comment type="subcellular location">
    <subcellularLocation>
        <location evidence="2 7">Cytoplasm</location>
    </subcellularLocation>
</comment>
<evidence type="ECO:0000256" key="2">
    <source>
        <dbReference type="ARBA" id="ARBA00004496"/>
    </source>
</evidence>
<dbReference type="GO" id="GO:0000159">
    <property type="term" value="C:protein phosphatase type 2A complex"/>
    <property type="evidence" value="ECO:0007669"/>
    <property type="project" value="TreeGrafter"/>
</dbReference>
<dbReference type="EMBL" id="JALJOQ010000036">
    <property type="protein sequence ID" value="KAK9806558.1"/>
    <property type="molecule type" value="Genomic_DNA"/>
</dbReference>
<comment type="catalytic activity">
    <reaction evidence="1 7">
        <text>[protein]-peptidylproline (omega=180) = [protein]-peptidylproline (omega=0)</text>
        <dbReference type="Rhea" id="RHEA:16237"/>
        <dbReference type="Rhea" id="RHEA-COMP:10747"/>
        <dbReference type="Rhea" id="RHEA-COMP:10748"/>
        <dbReference type="ChEBI" id="CHEBI:83833"/>
        <dbReference type="ChEBI" id="CHEBI:83834"/>
        <dbReference type="EC" id="5.2.1.8"/>
    </reaction>
</comment>
<evidence type="ECO:0000256" key="6">
    <source>
        <dbReference type="ARBA" id="ARBA00023235"/>
    </source>
</evidence>
<dbReference type="PANTHER" id="PTHR10012:SF0">
    <property type="entry name" value="SERINE_THREONINE-PROTEIN PHOSPHATASE 2A ACTIVATOR"/>
    <property type="match status" value="1"/>
</dbReference>
<dbReference type="EC" id="5.2.1.8" evidence="7"/>
<evidence type="ECO:0000256" key="3">
    <source>
        <dbReference type="ARBA" id="ARBA00011019"/>
    </source>
</evidence>
<dbReference type="PIRSF" id="PIRSF016325">
    <property type="entry name" value="Phstyr_phstse_ac"/>
    <property type="match status" value="1"/>
</dbReference>
<keyword evidence="6 7" id="KW-0413">Isomerase</keyword>
<gene>
    <name evidence="8" type="ORF">WJX73_000697</name>
</gene>
<dbReference type="PANTHER" id="PTHR10012">
    <property type="entry name" value="SERINE/THREONINE-PROTEIN PHOSPHATASE 2A REGULATORY SUBUNIT B"/>
    <property type="match status" value="1"/>
</dbReference>
<dbReference type="InterPro" id="IPR043170">
    <property type="entry name" value="PTPA_C_lid"/>
</dbReference>
<dbReference type="SUPFAM" id="SSF140984">
    <property type="entry name" value="PTPA-like"/>
    <property type="match status" value="1"/>
</dbReference>
<proteinExistence type="inferred from homology"/>
<comment type="caution">
    <text evidence="8">The sequence shown here is derived from an EMBL/GenBank/DDBJ whole genome shotgun (WGS) entry which is preliminary data.</text>
</comment>
<dbReference type="GO" id="GO:0003755">
    <property type="term" value="F:peptidyl-prolyl cis-trans isomerase activity"/>
    <property type="evidence" value="ECO:0007669"/>
    <property type="project" value="UniProtKB-KW"/>
</dbReference>
<comment type="similarity">
    <text evidence="3 7">Belongs to the PTPA-type PPIase family.</text>
</comment>
<evidence type="ECO:0000256" key="7">
    <source>
        <dbReference type="RuleBase" id="RU361210"/>
    </source>
</evidence>
<dbReference type="GO" id="GO:0005737">
    <property type="term" value="C:cytoplasm"/>
    <property type="evidence" value="ECO:0007669"/>
    <property type="project" value="UniProtKB-SubCell"/>
</dbReference>
<dbReference type="Proteomes" id="UP001465755">
    <property type="component" value="Unassembled WGS sequence"/>
</dbReference>
<dbReference type="GO" id="GO:0005634">
    <property type="term" value="C:nucleus"/>
    <property type="evidence" value="ECO:0007669"/>
    <property type="project" value="TreeGrafter"/>
</dbReference>
<protein>
    <recommendedName>
        <fullName evidence="7">Serine/threonine-protein phosphatase 2A activator</fullName>
        <ecNumber evidence="7">5.2.1.8</ecNumber>
    </recommendedName>
    <alternativeName>
        <fullName evidence="7">Phosphotyrosyl phosphatase activator</fullName>
    </alternativeName>
</protein>
<sequence>MPPQLPVAAGDSRRWEAASKRITSQRDLQRFLGSDALREFMAFLRALNTAVHGRLLSEAVPCSEAVTHLQAILTQLWEWVDEIPPLQQSLRYGNPAYRTWLQRVIQHAPEMMTQLLPPNLSGAQSELASYWVDSFGNSTRIDYGTGHETTFAAFLFCLARLSVVGHSDAPALVMRVFAQYLKLMRRVQTTYWLEPAGSHGVWGLDDYQFLPFLFGSSQLIGHSSLEPSSIQNDGLLKAHAPDYLYFAAVHFVRQVKKGPLAETSPMLNDISGVPSWNKVNSGMFKMYHAEVLSKFPIMQHFLFGSLLPFPDS</sequence>
<evidence type="ECO:0000256" key="1">
    <source>
        <dbReference type="ARBA" id="ARBA00000971"/>
    </source>
</evidence>
<evidence type="ECO:0000313" key="9">
    <source>
        <dbReference type="Proteomes" id="UP001465755"/>
    </source>
</evidence>
<evidence type="ECO:0000313" key="8">
    <source>
        <dbReference type="EMBL" id="KAK9806558.1"/>
    </source>
</evidence>
<organism evidence="8 9">
    <name type="scientific">Symbiochloris irregularis</name>
    <dbReference type="NCBI Taxonomy" id="706552"/>
    <lineage>
        <taxon>Eukaryota</taxon>
        <taxon>Viridiplantae</taxon>
        <taxon>Chlorophyta</taxon>
        <taxon>core chlorophytes</taxon>
        <taxon>Trebouxiophyceae</taxon>
        <taxon>Trebouxiales</taxon>
        <taxon>Trebouxiaceae</taxon>
        <taxon>Symbiochloris</taxon>
    </lineage>
</organism>
<name>A0AAW1PEK5_9CHLO</name>
<accession>A0AAW1PEK5</accession>
<dbReference type="GO" id="GO:0008160">
    <property type="term" value="F:protein tyrosine phosphatase activator activity"/>
    <property type="evidence" value="ECO:0007669"/>
    <property type="project" value="TreeGrafter"/>
</dbReference>